<keyword evidence="6" id="KW-0227">DNA damage</keyword>
<dbReference type="InterPro" id="IPR050853">
    <property type="entry name" value="WD_repeat_DNA-damage-binding"/>
</dbReference>
<dbReference type="PROSITE" id="PS00678">
    <property type="entry name" value="WD_REPEATS_1"/>
    <property type="match status" value="1"/>
</dbReference>
<dbReference type="GO" id="GO:2000001">
    <property type="term" value="P:regulation of DNA damage checkpoint"/>
    <property type="evidence" value="ECO:0007669"/>
    <property type="project" value="TreeGrafter"/>
</dbReference>
<dbReference type="Gene3D" id="2.130.10.10">
    <property type="entry name" value="YVTN repeat-like/Quinoprotein amine dehydrogenase"/>
    <property type="match status" value="1"/>
</dbReference>
<comment type="similarity">
    <text evidence="2">Belongs to the WD repeat DDB2/WDR76 family.</text>
</comment>
<feature type="region of interest" description="Disordered" evidence="9">
    <location>
        <begin position="1"/>
        <end position="69"/>
    </location>
</feature>
<sequence length="555" mass="61642">MRRTRAQARASLDEPLAASKRQRAASTTRAAAATVSVPKNPVKRAKKEAPKAATLVEESGGSDADEGNAMNEYERKRLENIQRNLEFMKSMGVSTAKIAARTAQKPLTPVTKSVTSSASSHTKKPSAPTRRSGRIQGQDAPAIEVGTDNKIKVVVPEPRRSMRNAPADLSALVAAQPNILSEEDHKTLLESLTRVVEDESEGESERDLQVDASGVTTVQYQLDANDIVKAVSERIYSLAFHPRKDRVVLACGDKRGELCLWSTSATHPASEPTDNVVAAYRPHKSPITGMHFSKADDNKLLSSSYDCCIREFDIPSGKFTDLFTAPDDQGLTSMIVDPHHENRLMLSTDTGHVWLVDPRQDQGKANQQAYHLHEKKVNTVDVHPSNEFCIATASLDRTAMLWDIRQLKKTGSKPLLTMPHDRSVNCASFSPNGQHVVTVCLNDYVCVYDPNVNTHEDATNVQPTLAIPHNNQTGRWLTKLYTSWNPRRDDEFIIGCMQQPRRLQIFKATRKNPIQELRSEYFNSVHSINVFHPTLDLIAGGNSSGRVCLWRAKRR</sequence>
<evidence type="ECO:0000256" key="6">
    <source>
        <dbReference type="ARBA" id="ARBA00022763"/>
    </source>
</evidence>
<dbReference type="InterPro" id="IPR019775">
    <property type="entry name" value="WD40_repeat_CS"/>
</dbReference>
<evidence type="ECO:0000256" key="8">
    <source>
        <dbReference type="PROSITE-ProRule" id="PRU00221"/>
    </source>
</evidence>
<dbReference type="PANTHER" id="PTHR14773">
    <property type="entry name" value="WD REPEAT-CONTAINING PROTEIN 76"/>
    <property type="match status" value="1"/>
</dbReference>
<dbReference type="SMART" id="SM00320">
    <property type="entry name" value="WD40"/>
    <property type="match status" value="6"/>
</dbReference>
<accession>A0AAV2YW99</accession>
<evidence type="ECO:0000256" key="3">
    <source>
        <dbReference type="ARBA" id="ARBA00021234"/>
    </source>
</evidence>
<dbReference type="Pfam" id="PF00400">
    <property type="entry name" value="WD40"/>
    <property type="match status" value="3"/>
</dbReference>
<evidence type="ECO:0000256" key="5">
    <source>
        <dbReference type="ARBA" id="ARBA00022737"/>
    </source>
</evidence>
<protein>
    <recommendedName>
        <fullName evidence="3">WD repeat-containing protein 76</fullName>
    </recommendedName>
</protein>
<dbReference type="InterPro" id="IPR015943">
    <property type="entry name" value="WD40/YVTN_repeat-like_dom_sf"/>
</dbReference>
<evidence type="ECO:0000256" key="1">
    <source>
        <dbReference type="ARBA" id="ARBA00002530"/>
    </source>
</evidence>
<evidence type="ECO:0000313" key="11">
    <source>
        <dbReference type="Proteomes" id="UP001146120"/>
    </source>
</evidence>
<dbReference type="EMBL" id="DAKRPA010000107">
    <property type="protein sequence ID" value="DAZ98415.1"/>
    <property type="molecule type" value="Genomic_DNA"/>
</dbReference>
<feature type="repeat" description="WD" evidence="8">
    <location>
        <begin position="370"/>
        <end position="412"/>
    </location>
</feature>
<evidence type="ECO:0000313" key="10">
    <source>
        <dbReference type="EMBL" id="DAZ98415.1"/>
    </source>
</evidence>
<keyword evidence="4 8" id="KW-0853">WD repeat</keyword>
<dbReference type="GO" id="GO:0003677">
    <property type="term" value="F:DNA binding"/>
    <property type="evidence" value="ECO:0007669"/>
    <property type="project" value="UniProtKB-KW"/>
</dbReference>
<keyword evidence="5" id="KW-0677">Repeat</keyword>
<evidence type="ECO:0000256" key="7">
    <source>
        <dbReference type="ARBA" id="ARBA00023125"/>
    </source>
</evidence>
<comment type="caution">
    <text evidence="10">The sequence shown here is derived from an EMBL/GenBank/DDBJ whole genome shotgun (WGS) entry which is preliminary data.</text>
</comment>
<gene>
    <name evidence="10" type="ORF">N0F65_000129</name>
</gene>
<evidence type="ECO:0000256" key="2">
    <source>
        <dbReference type="ARBA" id="ARBA00005434"/>
    </source>
</evidence>
<dbReference type="FunFam" id="2.130.10.10:FF:000180">
    <property type="entry name" value="WD repeat-containing protein 76"/>
    <property type="match status" value="1"/>
</dbReference>
<feature type="region of interest" description="Disordered" evidence="9">
    <location>
        <begin position="104"/>
        <end position="143"/>
    </location>
</feature>
<dbReference type="Proteomes" id="UP001146120">
    <property type="component" value="Unassembled WGS sequence"/>
</dbReference>
<dbReference type="InterPro" id="IPR001680">
    <property type="entry name" value="WD40_rpt"/>
</dbReference>
<evidence type="ECO:0000256" key="4">
    <source>
        <dbReference type="ARBA" id="ARBA00022574"/>
    </source>
</evidence>
<dbReference type="AlphaFoldDB" id="A0AAV2YW99"/>
<dbReference type="InterPro" id="IPR036322">
    <property type="entry name" value="WD40_repeat_dom_sf"/>
</dbReference>
<reference evidence="10" key="1">
    <citation type="submission" date="2022-11" db="EMBL/GenBank/DDBJ databases">
        <authorList>
            <person name="Morgan W.R."/>
            <person name="Tartar A."/>
        </authorList>
    </citation>
    <scope>NUCLEOTIDE SEQUENCE</scope>
    <source>
        <strain evidence="10">ARSEF 373</strain>
    </source>
</reference>
<evidence type="ECO:0000256" key="9">
    <source>
        <dbReference type="SAM" id="MobiDB-lite"/>
    </source>
</evidence>
<organism evidence="10 11">
    <name type="scientific">Lagenidium giganteum</name>
    <dbReference type="NCBI Taxonomy" id="4803"/>
    <lineage>
        <taxon>Eukaryota</taxon>
        <taxon>Sar</taxon>
        <taxon>Stramenopiles</taxon>
        <taxon>Oomycota</taxon>
        <taxon>Peronosporomycetes</taxon>
        <taxon>Pythiales</taxon>
        <taxon>Pythiaceae</taxon>
    </lineage>
</organism>
<dbReference type="GO" id="GO:0006974">
    <property type="term" value="P:DNA damage response"/>
    <property type="evidence" value="ECO:0007669"/>
    <property type="project" value="UniProtKB-KW"/>
</dbReference>
<dbReference type="GO" id="GO:0005634">
    <property type="term" value="C:nucleus"/>
    <property type="evidence" value="ECO:0007669"/>
    <property type="project" value="TreeGrafter"/>
</dbReference>
<proteinExistence type="inferred from homology"/>
<keyword evidence="11" id="KW-1185">Reference proteome</keyword>
<keyword evidence="7" id="KW-0238">DNA-binding</keyword>
<name>A0AAV2YW99_9STRA</name>
<comment type="function">
    <text evidence="1">Specifically binds 5-hydroxymethylcytosine (5hmC), suggesting that it acts as a specific reader of 5hmC.</text>
</comment>
<reference evidence="10" key="2">
    <citation type="journal article" date="2023" name="Microbiol Resour">
        <title>Decontamination and Annotation of the Draft Genome Sequence of the Oomycete Lagenidium giganteum ARSEF 373.</title>
        <authorList>
            <person name="Morgan W.R."/>
            <person name="Tartar A."/>
        </authorList>
    </citation>
    <scope>NUCLEOTIDE SEQUENCE</scope>
    <source>
        <strain evidence="10">ARSEF 373</strain>
    </source>
</reference>
<dbReference type="PANTHER" id="PTHR14773:SF0">
    <property type="entry name" value="WD REPEAT-CONTAINING PROTEIN 76"/>
    <property type="match status" value="1"/>
</dbReference>
<feature type="compositionally biased region" description="Low complexity" evidence="9">
    <location>
        <begin position="24"/>
        <end position="36"/>
    </location>
</feature>
<feature type="compositionally biased region" description="Polar residues" evidence="9">
    <location>
        <begin position="110"/>
        <end position="120"/>
    </location>
</feature>
<dbReference type="SUPFAM" id="SSF50978">
    <property type="entry name" value="WD40 repeat-like"/>
    <property type="match status" value="1"/>
</dbReference>
<dbReference type="PROSITE" id="PS50082">
    <property type="entry name" value="WD_REPEATS_2"/>
    <property type="match status" value="1"/>
</dbReference>